<sequence>MPTGEGWVSAGGYRPAVPVQRMVVPVVAVVVAVAAAAKKPRTVGRPSYRRHAPLSFSVWYRGDVSLVATGMSPGKDVDSRFSPLNLERRKCVCVLLFMAGHLVPPAMNYHPGYEDVPPPYAVPEDFWRAYHHHHLHCFYSSTPIISCLLFEGIFLSLVPCGGGSANHTAVLPDVVVVPDKTLYLTAELFRALPLQIDGIKSTAEVCVCVCVPESERLAGFDGVLHMDHISSVDFAAPHMGRVRTEEPAISAVSFLEMPVPRPPPSLEEKGGVVSHAKRSATKLGRTAQRATRSMCGIRR</sequence>
<organism evidence="1 2">
    <name type="scientific">Hyalomma asiaticum</name>
    <name type="common">Tick</name>
    <dbReference type="NCBI Taxonomy" id="266040"/>
    <lineage>
        <taxon>Eukaryota</taxon>
        <taxon>Metazoa</taxon>
        <taxon>Ecdysozoa</taxon>
        <taxon>Arthropoda</taxon>
        <taxon>Chelicerata</taxon>
        <taxon>Arachnida</taxon>
        <taxon>Acari</taxon>
        <taxon>Parasitiformes</taxon>
        <taxon>Ixodida</taxon>
        <taxon>Ixodoidea</taxon>
        <taxon>Ixodidae</taxon>
        <taxon>Hyalomminae</taxon>
        <taxon>Hyalomma</taxon>
    </lineage>
</organism>
<gene>
    <name evidence="1" type="ORF">HPB50_018564</name>
</gene>
<protein>
    <submittedName>
        <fullName evidence="1">Uncharacterized protein</fullName>
    </submittedName>
</protein>
<evidence type="ECO:0000313" key="2">
    <source>
        <dbReference type="Proteomes" id="UP000821845"/>
    </source>
</evidence>
<reference evidence="1" key="1">
    <citation type="submission" date="2020-05" db="EMBL/GenBank/DDBJ databases">
        <title>Large-scale comparative analyses of tick genomes elucidate their genetic diversity and vector capacities.</title>
        <authorList>
            <person name="Jia N."/>
            <person name="Wang J."/>
            <person name="Shi W."/>
            <person name="Du L."/>
            <person name="Sun Y."/>
            <person name="Zhan W."/>
            <person name="Jiang J."/>
            <person name="Wang Q."/>
            <person name="Zhang B."/>
            <person name="Ji P."/>
            <person name="Sakyi L.B."/>
            <person name="Cui X."/>
            <person name="Yuan T."/>
            <person name="Jiang B."/>
            <person name="Yang W."/>
            <person name="Lam T.T.-Y."/>
            <person name="Chang Q."/>
            <person name="Ding S."/>
            <person name="Wang X."/>
            <person name="Zhu J."/>
            <person name="Ruan X."/>
            <person name="Zhao L."/>
            <person name="Wei J."/>
            <person name="Que T."/>
            <person name="Du C."/>
            <person name="Cheng J."/>
            <person name="Dai P."/>
            <person name="Han X."/>
            <person name="Huang E."/>
            <person name="Gao Y."/>
            <person name="Liu J."/>
            <person name="Shao H."/>
            <person name="Ye R."/>
            <person name="Li L."/>
            <person name="Wei W."/>
            <person name="Wang X."/>
            <person name="Wang C."/>
            <person name="Yang T."/>
            <person name="Huo Q."/>
            <person name="Li W."/>
            <person name="Guo W."/>
            <person name="Chen H."/>
            <person name="Zhou L."/>
            <person name="Ni X."/>
            <person name="Tian J."/>
            <person name="Zhou Y."/>
            <person name="Sheng Y."/>
            <person name="Liu T."/>
            <person name="Pan Y."/>
            <person name="Xia L."/>
            <person name="Li J."/>
            <person name="Zhao F."/>
            <person name="Cao W."/>
        </authorList>
    </citation>
    <scope>NUCLEOTIDE SEQUENCE</scope>
    <source>
        <strain evidence="1">Hyas-2018</strain>
    </source>
</reference>
<dbReference type="Proteomes" id="UP000821845">
    <property type="component" value="Chromosome 2"/>
</dbReference>
<proteinExistence type="predicted"/>
<name>A0ACB7SZY6_HYAAI</name>
<comment type="caution">
    <text evidence="1">The sequence shown here is derived from an EMBL/GenBank/DDBJ whole genome shotgun (WGS) entry which is preliminary data.</text>
</comment>
<evidence type="ECO:0000313" key="1">
    <source>
        <dbReference type="EMBL" id="KAH6939479.1"/>
    </source>
</evidence>
<keyword evidence="2" id="KW-1185">Reference proteome</keyword>
<accession>A0ACB7SZY6</accession>
<dbReference type="EMBL" id="CM023482">
    <property type="protein sequence ID" value="KAH6939479.1"/>
    <property type="molecule type" value="Genomic_DNA"/>
</dbReference>